<comment type="caution">
    <text evidence="5">The sequence shown here is derived from an EMBL/GenBank/DDBJ whole genome shotgun (WGS) entry which is preliminary data.</text>
</comment>
<dbReference type="GO" id="GO:0016829">
    <property type="term" value="F:lyase activity"/>
    <property type="evidence" value="ECO:0007669"/>
    <property type="project" value="UniProtKB-KW"/>
</dbReference>
<evidence type="ECO:0000313" key="5">
    <source>
        <dbReference type="EMBL" id="GGN86149.1"/>
    </source>
</evidence>
<keyword evidence="3" id="KW-0460">Magnesium</keyword>
<dbReference type="AlphaFoldDB" id="A0A830GGB7"/>
<keyword evidence="2" id="KW-0479">Metal-binding</keyword>
<dbReference type="GO" id="GO:0006107">
    <property type="term" value="P:oxaloacetate metabolic process"/>
    <property type="evidence" value="ECO:0007669"/>
    <property type="project" value="TreeGrafter"/>
</dbReference>
<keyword evidence="5" id="KW-0456">Lyase</keyword>
<dbReference type="InterPro" id="IPR040442">
    <property type="entry name" value="Pyrv_kinase-like_dom_sf"/>
</dbReference>
<reference evidence="5" key="1">
    <citation type="journal article" date="2014" name="Int. J. Syst. Evol. Microbiol.">
        <title>Complete genome sequence of Corynebacterium casei LMG S-19264T (=DSM 44701T), isolated from a smear-ripened cheese.</title>
        <authorList>
            <consortium name="US DOE Joint Genome Institute (JGI-PGF)"/>
            <person name="Walter F."/>
            <person name="Albersmeier A."/>
            <person name="Kalinowski J."/>
            <person name="Ruckert C."/>
        </authorList>
    </citation>
    <scope>NUCLEOTIDE SEQUENCE</scope>
    <source>
        <strain evidence="5">JCM 17820</strain>
    </source>
</reference>
<evidence type="ECO:0000256" key="1">
    <source>
        <dbReference type="ARBA" id="ARBA00001946"/>
    </source>
</evidence>
<evidence type="ECO:0000256" key="2">
    <source>
        <dbReference type="ARBA" id="ARBA00022723"/>
    </source>
</evidence>
<keyword evidence="6" id="KW-1185">Reference proteome</keyword>
<accession>A0A830GGB7</accession>
<organism evidence="5 6">
    <name type="scientific">Haloarcula pellucida</name>
    <dbReference type="NCBI Taxonomy" id="1427151"/>
    <lineage>
        <taxon>Archaea</taxon>
        <taxon>Methanobacteriati</taxon>
        <taxon>Methanobacteriota</taxon>
        <taxon>Stenosarchaea group</taxon>
        <taxon>Halobacteria</taxon>
        <taxon>Halobacteriales</taxon>
        <taxon>Haloarculaceae</taxon>
        <taxon>Haloarcula</taxon>
    </lineage>
</organism>
<gene>
    <name evidence="5" type="primary">citE</name>
    <name evidence="5" type="ORF">GCM10009030_03560</name>
</gene>
<evidence type="ECO:0000313" key="6">
    <source>
        <dbReference type="Proteomes" id="UP000605784"/>
    </source>
</evidence>
<dbReference type="Proteomes" id="UP000605784">
    <property type="component" value="Unassembled WGS sequence"/>
</dbReference>
<dbReference type="InterPro" id="IPR005000">
    <property type="entry name" value="Aldolase/citrate-lyase_domain"/>
</dbReference>
<dbReference type="PANTHER" id="PTHR32308">
    <property type="entry name" value="LYASE BETA SUBUNIT, PUTATIVE (AFU_ORTHOLOGUE AFUA_4G13030)-RELATED"/>
    <property type="match status" value="1"/>
</dbReference>
<dbReference type="Pfam" id="PF03328">
    <property type="entry name" value="HpcH_HpaI"/>
    <property type="match status" value="1"/>
</dbReference>
<protein>
    <submittedName>
        <fullName evidence="5">Citrate lyase subunit beta</fullName>
    </submittedName>
</protein>
<reference evidence="5" key="2">
    <citation type="submission" date="2020-09" db="EMBL/GenBank/DDBJ databases">
        <authorList>
            <person name="Sun Q."/>
            <person name="Ohkuma M."/>
        </authorList>
    </citation>
    <scope>NUCLEOTIDE SEQUENCE</scope>
    <source>
        <strain evidence="5">JCM 17820</strain>
    </source>
</reference>
<proteinExistence type="predicted"/>
<evidence type="ECO:0000256" key="3">
    <source>
        <dbReference type="ARBA" id="ARBA00022842"/>
    </source>
</evidence>
<sequence length="348" mass="38149">MTDTRLCRTFQTAPAAVPRDDSAKFLESGLTSEGFNTPDWLVPDIEDGTAPSMKEEAVDNIVERVPDHAPDFAGKILPRVEWAYDGAQFRERGTEQVRRLASEVGEHLDGVVFPKVGRLDDVREAAGVLADAEREAGLGDETLEMAIILETAAARSDLREICQFATDSRLSGIVFGPVDYTAELGGRAMHGERPRWDGLLEAMSNETSAAGIVSIGGPFDQLFHERAGVTYYNAEGYADQVEHEATIGIDGSWSLHPKQTAQANRIHMPSTEELDRDLSKIEAFNDAKREGTGAVVVDGQMVDEATYKNFANTVLTVRAIDEAHPDQTGEYYDDSLLERALDVDLVFN</sequence>
<dbReference type="InterPro" id="IPR015813">
    <property type="entry name" value="Pyrv/PenolPyrv_kinase-like_dom"/>
</dbReference>
<feature type="domain" description="HpcH/HpaI aldolase/citrate lyase" evidence="4">
    <location>
        <begin position="37"/>
        <end position="257"/>
    </location>
</feature>
<comment type="cofactor">
    <cofactor evidence="1">
        <name>Mg(2+)</name>
        <dbReference type="ChEBI" id="CHEBI:18420"/>
    </cofactor>
</comment>
<dbReference type="RefSeq" id="WP_188993993.1">
    <property type="nucleotide sequence ID" value="NZ_BMOU01000001.1"/>
</dbReference>
<dbReference type="SUPFAM" id="SSF51621">
    <property type="entry name" value="Phosphoenolpyruvate/pyruvate domain"/>
    <property type="match status" value="1"/>
</dbReference>
<dbReference type="GO" id="GO:0000287">
    <property type="term" value="F:magnesium ion binding"/>
    <property type="evidence" value="ECO:0007669"/>
    <property type="project" value="TreeGrafter"/>
</dbReference>
<dbReference type="PIRSF" id="PIRSF015582">
    <property type="entry name" value="Cit_lyase_B"/>
    <property type="match status" value="1"/>
</dbReference>
<dbReference type="InterPro" id="IPR011206">
    <property type="entry name" value="Citrate_lyase_beta/mcl1/mcl2"/>
</dbReference>
<evidence type="ECO:0000259" key="4">
    <source>
        <dbReference type="Pfam" id="PF03328"/>
    </source>
</evidence>
<dbReference type="EMBL" id="BMOU01000001">
    <property type="protein sequence ID" value="GGN86149.1"/>
    <property type="molecule type" value="Genomic_DNA"/>
</dbReference>
<name>A0A830GGB7_9EURY</name>
<dbReference type="PANTHER" id="PTHR32308:SF0">
    <property type="entry name" value="HPCH_HPAI ALDOLASE_CITRATE LYASE DOMAIN-CONTAINING PROTEIN"/>
    <property type="match status" value="1"/>
</dbReference>
<dbReference type="Gene3D" id="3.20.20.60">
    <property type="entry name" value="Phosphoenolpyruvate-binding domains"/>
    <property type="match status" value="1"/>
</dbReference>
<dbReference type="NCBIfam" id="NF041626">
    <property type="entry name" value="malyCoAlyase_Halo"/>
    <property type="match status" value="1"/>
</dbReference>